<dbReference type="PATRIC" id="fig|1423739.3.peg.2412"/>
<dbReference type="EMBL" id="AZEY01000020">
    <property type="protein sequence ID" value="KRL69099.1"/>
    <property type="molecule type" value="Genomic_DNA"/>
</dbReference>
<evidence type="ECO:0000256" key="3">
    <source>
        <dbReference type="ARBA" id="ARBA00022741"/>
    </source>
</evidence>
<dbReference type="Gene3D" id="1.10.4200.10">
    <property type="entry name" value="Triphosphoribosyl-dephospho-CoA protein"/>
    <property type="match status" value="2"/>
</dbReference>
<keyword evidence="3 5" id="KW-0547">Nucleotide-binding</keyword>
<protein>
    <recommendedName>
        <fullName evidence="5">Probable 2-(5''-triphosphoribosyl)-3'-dephosphocoenzyme-A synthase</fullName>
        <shortName evidence="5">2-(5''-triphosphoribosyl)-3'-dephospho-CoA synthase</shortName>
        <ecNumber evidence="5">2.4.2.52</ecNumber>
    </recommendedName>
</protein>
<dbReference type="PANTHER" id="PTHR30201">
    <property type="entry name" value="TRIPHOSPHORIBOSYL-DEPHOSPHO-COA SYNTHASE"/>
    <property type="match status" value="1"/>
</dbReference>
<comment type="similarity">
    <text evidence="5">Belongs to the CitG/MdcB family.</text>
</comment>
<keyword evidence="2 5" id="KW-0808">Transferase</keyword>
<dbReference type="RefSeq" id="WP_057863949.1">
    <property type="nucleotide sequence ID" value="NZ_AZEY01000020.1"/>
</dbReference>
<gene>
    <name evidence="5" type="primary">citG</name>
    <name evidence="6" type="ORF">FC85_GL002320</name>
</gene>
<dbReference type="AlphaFoldDB" id="A0A0R1SUX5"/>
<proteinExistence type="inferred from homology"/>
<dbReference type="InterPro" id="IPR017551">
    <property type="entry name" value="TriPribosyl-deP-CoA_syn_CitG"/>
</dbReference>
<dbReference type="InterPro" id="IPR002736">
    <property type="entry name" value="CitG"/>
</dbReference>
<dbReference type="STRING" id="1423739.FC85_GL002320"/>
<dbReference type="Proteomes" id="UP000052013">
    <property type="component" value="Unassembled WGS sequence"/>
</dbReference>
<dbReference type="NCBIfam" id="NF002315">
    <property type="entry name" value="PRK01237.1"/>
    <property type="match status" value="1"/>
</dbReference>
<evidence type="ECO:0000313" key="7">
    <source>
        <dbReference type="Proteomes" id="UP000052013"/>
    </source>
</evidence>
<dbReference type="GO" id="GO:0051191">
    <property type="term" value="P:prosthetic group biosynthetic process"/>
    <property type="evidence" value="ECO:0007669"/>
    <property type="project" value="TreeGrafter"/>
</dbReference>
<organism evidence="6 7">
    <name type="scientific">Lentilactobacillus diolivorans DSM 14421</name>
    <dbReference type="NCBI Taxonomy" id="1423739"/>
    <lineage>
        <taxon>Bacteria</taxon>
        <taxon>Bacillati</taxon>
        <taxon>Bacillota</taxon>
        <taxon>Bacilli</taxon>
        <taxon>Lactobacillales</taxon>
        <taxon>Lactobacillaceae</taxon>
        <taxon>Lentilactobacillus</taxon>
    </lineage>
</organism>
<dbReference type="HAMAP" id="MF_00397">
    <property type="entry name" value="CitG"/>
    <property type="match status" value="1"/>
</dbReference>
<dbReference type="PANTHER" id="PTHR30201:SF2">
    <property type="entry name" value="2-(5''-TRIPHOSPHORIBOSYL)-3'-DEPHOSPHOCOENZYME-A SYNTHASE"/>
    <property type="match status" value="1"/>
</dbReference>
<dbReference type="EC" id="2.4.2.52" evidence="5"/>
<dbReference type="GO" id="GO:0046917">
    <property type="term" value="F:triphosphoribosyl-dephospho-CoA synthase activity"/>
    <property type="evidence" value="ECO:0007669"/>
    <property type="project" value="UniProtKB-UniRule"/>
</dbReference>
<evidence type="ECO:0000256" key="1">
    <source>
        <dbReference type="ARBA" id="ARBA00001210"/>
    </source>
</evidence>
<comment type="catalytic activity">
    <reaction evidence="1 5">
        <text>3'-dephospho-CoA + ATP = 2'-(5''-triphospho-alpha-D-ribosyl)-3'-dephospho-CoA + adenine</text>
        <dbReference type="Rhea" id="RHEA:15117"/>
        <dbReference type="ChEBI" id="CHEBI:16708"/>
        <dbReference type="ChEBI" id="CHEBI:30616"/>
        <dbReference type="ChEBI" id="CHEBI:57328"/>
        <dbReference type="ChEBI" id="CHEBI:61378"/>
        <dbReference type="EC" id="2.4.2.52"/>
    </reaction>
</comment>
<dbReference type="GO" id="GO:0005524">
    <property type="term" value="F:ATP binding"/>
    <property type="evidence" value="ECO:0007669"/>
    <property type="project" value="UniProtKB-KW"/>
</dbReference>
<accession>A0A0R1SUX5</accession>
<name>A0A0R1SUX5_9LACO</name>
<evidence type="ECO:0000256" key="5">
    <source>
        <dbReference type="HAMAP-Rule" id="MF_00397"/>
    </source>
</evidence>
<comment type="caution">
    <text evidence="6">The sequence shown here is derived from an EMBL/GenBank/DDBJ whole genome shotgun (WGS) entry which is preliminary data.</text>
</comment>
<evidence type="ECO:0000256" key="2">
    <source>
        <dbReference type="ARBA" id="ARBA00022679"/>
    </source>
</evidence>
<reference evidence="6 7" key="1">
    <citation type="journal article" date="2015" name="Genome Announc.">
        <title>Expanding the biotechnology potential of lactobacilli through comparative genomics of 213 strains and associated genera.</title>
        <authorList>
            <person name="Sun Z."/>
            <person name="Harris H.M."/>
            <person name="McCann A."/>
            <person name="Guo C."/>
            <person name="Argimon S."/>
            <person name="Zhang W."/>
            <person name="Yang X."/>
            <person name="Jeffery I.B."/>
            <person name="Cooney J.C."/>
            <person name="Kagawa T.F."/>
            <person name="Liu W."/>
            <person name="Song Y."/>
            <person name="Salvetti E."/>
            <person name="Wrobel A."/>
            <person name="Rasinkangas P."/>
            <person name="Parkhill J."/>
            <person name="Rea M.C."/>
            <person name="O'Sullivan O."/>
            <person name="Ritari J."/>
            <person name="Douillard F.P."/>
            <person name="Paul Ross R."/>
            <person name="Yang R."/>
            <person name="Briner A.E."/>
            <person name="Felis G.E."/>
            <person name="de Vos W.M."/>
            <person name="Barrangou R."/>
            <person name="Klaenhammer T.R."/>
            <person name="Caufield P.W."/>
            <person name="Cui Y."/>
            <person name="Zhang H."/>
            <person name="O'Toole P.W."/>
        </authorList>
    </citation>
    <scope>NUCLEOTIDE SEQUENCE [LARGE SCALE GENOMIC DNA]</scope>
    <source>
        <strain evidence="6 7">DSM 14421</strain>
    </source>
</reference>
<dbReference type="NCBIfam" id="TIGR03125">
    <property type="entry name" value="citrate_citG"/>
    <property type="match status" value="1"/>
</dbReference>
<dbReference type="Pfam" id="PF01874">
    <property type="entry name" value="CitG"/>
    <property type="match status" value="1"/>
</dbReference>
<keyword evidence="4 5" id="KW-0067">ATP-binding</keyword>
<evidence type="ECO:0000313" key="6">
    <source>
        <dbReference type="EMBL" id="KRL69099.1"/>
    </source>
</evidence>
<sequence>MPNKLTVVCQQHLVSMALESMLYEVSVNPKPGLVDPIDNGTHPDMNVFMFIDSVLSLRPYFEQCVAAALQFNDVDLTKLFDAIRPAGIEAERVMFKATSGVNTHKGAIFSLGILLTATAYQLKQGGSRLSALSKLIQKMLANLIDHDFNRSGLTSSHHLTAGERQFIKYGFLGIRGEAAAGFPTVFEHAYPFLKERSGSINQRLLDTLLKIVQFADDSNLIKRSGDPNILNQVRRQVQRYFDLGGSQTIDGYQKLLALNQTFKQQHLSLGGSADLLILTIFLGIKENTVNSTHNIV</sequence>
<evidence type="ECO:0000256" key="4">
    <source>
        <dbReference type="ARBA" id="ARBA00022840"/>
    </source>
</evidence>